<organism evidence="1 2">
    <name type="scientific">Mycobacterium szulgai</name>
    <dbReference type="NCBI Taxonomy" id="1787"/>
    <lineage>
        <taxon>Bacteria</taxon>
        <taxon>Bacillati</taxon>
        <taxon>Actinomycetota</taxon>
        <taxon>Actinomycetes</taxon>
        <taxon>Mycobacteriales</taxon>
        <taxon>Mycobacteriaceae</taxon>
        <taxon>Mycobacterium</taxon>
    </lineage>
</organism>
<comment type="caution">
    <text evidence="1">The sequence shown here is derived from an EMBL/GenBank/DDBJ whole genome shotgun (WGS) entry which is preliminary data.</text>
</comment>
<dbReference type="Proteomes" id="UP000193317">
    <property type="component" value="Unassembled WGS sequence"/>
</dbReference>
<keyword evidence="2" id="KW-1185">Reference proteome</keyword>
<dbReference type="InterPro" id="IPR036689">
    <property type="entry name" value="ESAT-6-like_sf"/>
</dbReference>
<dbReference type="AlphaFoldDB" id="A0A1X2E7B5"/>
<evidence type="ECO:0000313" key="1">
    <source>
        <dbReference type="EMBL" id="ORW96274.1"/>
    </source>
</evidence>
<evidence type="ECO:0000313" key="2">
    <source>
        <dbReference type="Proteomes" id="UP000193317"/>
    </source>
</evidence>
<proteinExistence type="predicted"/>
<name>A0A1X2E7B5_MYCSZ</name>
<dbReference type="RefSeq" id="WP_085671771.1">
    <property type="nucleotide sequence ID" value="NZ_JACKRU010000898.1"/>
</dbReference>
<sequence length="96" mass="10032">MAVELRAFSEALCDMGNQLAGHGESLLALQRSCQDAAEGAQWGWVGSSASALTGLLDRWTTASAAHLGRFGEHSCGMHLAAAGLTEMEQTNTAALR</sequence>
<dbReference type="SUPFAM" id="SSF140453">
    <property type="entry name" value="EsxAB dimer-like"/>
    <property type="match status" value="1"/>
</dbReference>
<gene>
    <name evidence="1" type="ORF">AWC27_05115</name>
</gene>
<dbReference type="OrthoDB" id="4751353at2"/>
<reference evidence="1 2" key="1">
    <citation type="submission" date="2016-01" db="EMBL/GenBank/DDBJ databases">
        <title>The new phylogeny of the genus Mycobacterium.</title>
        <authorList>
            <person name="Tarcisio F."/>
            <person name="Conor M."/>
            <person name="Antonella G."/>
            <person name="Elisabetta G."/>
            <person name="Giulia F.S."/>
            <person name="Sara T."/>
            <person name="Anna F."/>
            <person name="Clotilde B."/>
            <person name="Roberto B."/>
            <person name="Veronica D.S."/>
            <person name="Fabio R."/>
            <person name="Monica P."/>
            <person name="Olivier J."/>
            <person name="Enrico T."/>
            <person name="Nicola S."/>
        </authorList>
    </citation>
    <scope>NUCLEOTIDE SEQUENCE [LARGE SCALE GENOMIC DNA]</scope>
    <source>
        <strain evidence="1 2">DSM 44166</strain>
    </source>
</reference>
<evidence type="ECO:0008006" key="3">
    <source>
        <dbReference type="Google" id="ProtNLM"/>
    </source>
</evidence>
<dbReference type="EMBL" id="LQPW01000132">
    <property type="protein sequence ID" value="ORW96274.1"/>
    <property type="molecule type" value="Genomic_DNA"/>
</dbReference>
<protein>
    <recommendedName>
        <fullName evidence="3">WXG100 family type VII secretion target</fullName>
    </recommendedName>
</protein>
<accession>A0A1X2E7B5</accession>